<dbReference type="InterPro" id="IPR002477">
    <property type="entry name" value="Peptidoglycan-bd-like"/>
</dbReference>
<comment type="caution">
    <text evidence="2">The sequence shown here is derived from an EMBL/GenBank/DDBJ whole genome shotgun (WGS) entry which is preliminary data.</text>
</comment>
<sequence length="242" mass="26981">MSSNAPGLTQLKQFADGQIGKEHFLGIVGDVNHRSGYHLGPDRIVDGDDYSMRSARDKQGARRFPTAACAYDMGMGWSASRAWLAWLVNECRNGAFPQVREIIGSLDGVHKQYFSGLRGFQTEHYSGDNHVDHTHISVFRDTADTDHSPLLRGFFSRPFTVDAPAFPGRRLRFKEGEPRMRGEDVRLWQTRMIALGFTLEADGIYGPISRSVAVTFQQQHGLDADGIVGPITWHASFAKTIN</sequence>
<name>A0ABV5M5Y7_9ACTN</name>
<evidence type="ECO:0000313" key="2">
    <source>
        <dbReference type="EMBL" id="MFB9444108.1"/>
    </source>
</evidence>
<accession>A0ABV5M5Y7</accession>
<dbReference type="Pfam" id="PF01471">
    <property type="entry name" value="PG_binding_1"/>
    <property type="match status" value="1"/>
</dbReference>
<protein>
    <submittedName>
        <fullName evidence="2">Peptidoglycan-binding protein</fullName>
    </submittedName>
</protein>
<dbReference type="InterPro" id="IPR036366">
    <property type="entry name" value="PGBDSf"/>
</dbReference>
<gene>
    <name evidence="2" type="ORF">ACFFTR_13580</name>
</gene>
<evidence type="ECO:0000259" key="1">
    <source>
        <dbReference type="Pfam" id="PF01471"/>
    </source>
</evidence>
<dbReference type="Proteomes" id="UP001589608">
    <property type="component" value="Unassembled WGS sequence"/>
</dbReference>
<reference evidence="2 3" key="1">
    <citation type="submission" date="2024-09" db="EMBL/GenBank/DDBJ databases">
        <authorList>
            <person name="Sun Q."/>
            <person name="Mori K."/>
        </authorList>
    </citation>
    <scope>NUCLEOTIDE SEQUENCE [LARGE SCALE GENOMIC DNA]</scope>
    <source>
        <strain evidence="2 3">JCM 3307</strain>
    </source>
</reference>
<dbReference type="Gene3D" id="1.10.101.10">
    <property type="entry name" value="PGBD-like superfamily/PGBD"/>
    <property type="match status" value="1"/>
</dbReference>
<evidence type="ECO:0000313" key="3">
    <source>
        <dbReference type="Proteomes" id="UP001589608"/>
    </source>
</evidence>
<proteinExistence type="predicted"/>
<organism evidence="2 3">
    <name type="scientific">Dactylosporangium vinaceum</name>
    <dbReference type="NCBI Taxonomy" id="53362"/>
    <lineage>
        <taxon>Bacteria</taxon>
        <taxon>Bacillati</taxon>
        <taxon>Actinomycetota</taxon>
        <taxon>Actinomycetes</taxon>
        <taxon>Micromonosporales</taxon>
        <taxon>Micromonosporaceae</taxon>
        <taxon>Dactylosporangium</taxon>
    </lineage>
</organism>
<dbReference type="RefSeq" id="WP_223098328.1">
    <property type="nucleotide sequence ID" value="NZ_CP061913.1"/>
</dbReference>
<dbReference type="SUPFAM" id="SSF47090">
    <property type="entry name" value="PGBD-like"/>
    <property type="match status" value="1"/>
</dbReference>
<dbReference type="InterPro" id="IPR036365">
    <property type="entry name" value="PGBD-like_sf"/>
</dbReference>
<feature type="domain" description="Peptidoglycan binding-like" evidence="1">
    <location>
        <begin position="181"/>
        <end position="234"/>
    </location>
</feature>
<dbReference type="EMBL" id="JBHMCA010000024">
    <property type="protein sequence ID" value="MFB9444108.1"/>
    <property type="molecule type" value="Genomic_DNA"/>
</dbReference>
<keyword evidence="3" id="KW-1185">Reference proteome</keyword>